<dbReference type="PANTHER" id="PTHR32305:SF15">
    <property type="entry name" value="PROTEIN RHSA-RELATED"/>
    <property type="match status" value="1"/>
</dbReference>
<evidence type="ECO:0000259" key="6">
    <source>
        <dbReference type="Pfam" id="PF25023"/>
    </source>
</evidence>
<feature type="domain" description="Teneurin-like YD-shell" evidence="6">
    <location>
        <begin position="2065"/>
        <end position="2314"/>
    </location>
</feature>
<dbReference type="Pfam" id="PF05593">
    <property type="entry name" value="RHS_repeat"/>
    <property type="match status" value="3"/>
</dbReference>
<dbReference type="InterPro" id="IPR056823">
    <property type="entry name" value="TEN-like_YD-shell"/>
</dbReference>
<dbReference type="Gene3D" id="3.55.50.10">
    <property type="entry name" value="Baseplate protein-like domains"/>
    <property type="match status" value="1"/>
</dbReference>
<evidence type="ECO:0000313" key="8">
    <source>
        <dbReference type="Proteomes" id="UP000250642"/>
    </source>
</evidence>
<dbReference type="NCBIfam" id="TIGR01643">
    <property type="entry name" value="YD_repeat_2x"/>
    <property type="match status" value="8"/>
</dbReference>
<dbReference type="SUPFAM" id="SSF69279">
    <property type="entry name" value="Phage tail proteins"/>
    <property type="match status" value="1"/>
</dbReference>
<evidence type="ECO:0008006" key="9">
    <source>
        <dbReference type="Google" id="ProtNLM"/>
    </source>
</evidence>
<evidence type="ECO:0000256" key="1">
    <source>
        <dbReference type="ARBA" id="ARBA00022737"/>
    </source>
</evidence>
<feature type="domain" description="Tox-HNH-HHH" evidence="4">
    <location>
        <begin position="2367"/>
        <end position="2477"/>
    </location>
</feature>
<reference evidence="7 8" key="1">
    <citation type="submission" date="2018-04" db="EMBL/GenBank/DDBJ databases">
        <title>Paenibacillus taichungensis Genome sequencing and assembly.</title>
        <authorList>
            <person name="Xu J."/>
            <person name="Rensing C."/>
            <person name="Mazhar H.S."/>
        </authorList>
    </citation>
    <scope>NUCLEOTIDE SEQUENCE [LARGE SCALE GENOMIC DNA]</scope>
    <source>
        <strain evidence="7 8">NC1</strain>
    </source>
</reference>
<comment type="caution">
    <text evidence="7">The sequence shown here is derived from an EMBL/GenBank/DDBJ whole genome shotgun (WGS) entry which is preliminary data.</text>
</comment>
<evidence type="ECO:0000259" key="4">
    <source>
        <dbReference type="Pfam" id="PF15637"/>
    </source>
</evidence>
<feature type="transmembrane region" description="Helical" evidence="3">
    <location>
        <begin position="523"/>
        <end position="544"/>
    </location>
</feature>
<dbReference type="PANTHER" id="PTHR32305">
    <property type="match status" value="1"/>
</dbReference>
<dbReference type="InterPro" id="IPR028915">
    <property type="entry name" value="Tox-HNH-HHH_dom"/>
</dbReference>
<feature type="transmembrane region" description="Helical" evidence="3">
    <location>
        <begin position="614"/>
        <end position="634"/>
    </location>
</feature>
<dbReference type="Pfam" id="PF25023">
    <property type="entry name" value="TEN_YD-shell"/>
    <property type="match status" value="5"/>
</dbReference>
<feature type="domain" description="Teneurin-like YD-shell" evidence="6">
    <location>
        <begin position="1124"/>
        <end position="1259"/>
    </location>
</feature>
<feature type="domain" description="Teneurin-like YD-shell" evidence="6">
    <location>
        <begin position="1727"/>
        <end position="1899"/>
    </location>
</feature>
<keyword evidence="3" id="KW-0812">Transmembrane</keyword>
<evidence type="ECO:0000259" key="5">
    <source>
        <dbReference type="Pfam" id="PF20148"/>
    </source>
</evidence>
<keyword evidence="3" id="KW-0472">Membrane</keyword>
<protein>
    <recommendedName>
        <fullName evidence="9">RHS repeat-associated protein</fullName>
    </recommendedName>
</protein>
<sequence>MEMVHAGMIIEIPCNLVRIEDIQIMHRMNEHSYLRIRAVLHEKGSDSAHELTTDDKVKAYIASEDGREKKTCLFAGMVQQAVVEHVQGIFYLELVAVSHTYMMDIEWRKRSYQNQQKTYSEVIHKVIDPYAGASLINALPATVTGQMLLQYQETDWEFILRLASRLGTVIVPIVDDAPAIALGIPQEMAKNELAFEAYTMQSRFVPHRETQEIRYHIQSRQVYRLGNQMEIQRRPFVVYEIESTVAHGELIHTYTLLSEAEAKLTKILPYGIQGLSLEGKITKISRNKVQLHLDIDKEAQTDNACWFPFSTGMDNQSAYMMPKPGSPVKLHFPSPSEKSAIATSSVRRGVEQSKYSQKSSNPAIKSLTNNSDQEMKLTGEDIVFAADAAETVKLKLAGDGSIEILANTDISIAAIEDFLIDVKGDMPAPKQIEMTAGEMVAISRSPMEGINLDQYIYIADLTDIQAATIYYEGTPGKPPADPFDDSELLAQDENLMKEINGNALAYRQALVDKMEAGKSKIGFGKIAMLIGAAAVGVAAVVLTGGAATPLVIAAGATLVAGTTTMVVAASEMAEGSQDIAKARVGDLSQSHNFMRDTVLGGNAELYDMVKYGSVIVSVGGLSVLTGGGASALILPSIGGGVNVAITAIFDPALQPGETLIGHYMKSFQNGFLSGAMMGKFMSGIKCGTGFSNFANIYGRAVAGGTISGMTQDMMNTGSTSLTSNLAANVVGGLFSFTGKNRLTDYVSSVAGGMGGAMAEDLWRNGNVNHSLTWDTLKKVSVASLATMVKTGDPVDVTRGGFHYFAKDMIVLDIGSPIEMVRNYNSLYPVRGLTGRGFIFTYESYLKREGNRIYIICPDSHYERFMFHEGNWVNAIGGKQDYRLIEYEDASGYVLIGPDRITYEYDEKGRLSSVADRSGNRTRLEYNDNGISRLIAPGGKTVLMECRDGLLIRMTDNIGRSVIYEYDGDLLMQVTYPNQGNIQYTYTEQGYLESITDQNGNTYVTNIYDAAGRVIRQRDAYDQMTDIHYNDADSETTFTFHATNVVETYRYNTDYLVTDIVYQDGTRESFEYDTYQFKCAHTDTGGRTTRWKYDIHGQLLTEIAADGTQHSQVYDEQLNRISVSVNNIVEKTYAYDTFGRVLEEIQAIDAERRAVTAYTYDVQGRTLTRQDALGHVTTYAYEVVHSNSPSYVRDAEGQEYRYEFDDAARVIRITTVYGSVEFEYNHLNKRTRIVDAEGNTTLMFYDKMGNMIKQVQPNDYVERIDNGKGTEYRYDALDHLIRITDPLHQTRRYHYDMYDHVLKEVEPNQYDPVLDDGQGTEHVYDHRGNRIQTILPDGGIQRFKYNAAGNLVKSIGPEQYDLKTDDGPGTEYDYDAMDRLVQVTNAEGHIERRYAYDAAGRVVKEMDGKAVDSGGQDAERFGTLYGYNTAGWLIEKREPVQEGISSESESKVNGHVLYRLSRYDYDLAGNLVKEERTSEFVTREGYPATYHGITYAYDRNHRVTRITDDTGADIRYTYDCLNQRTSERYKLSEGKERHIRYEYDKAGRLLRQLDVLDGEDLRDERQGTVTAETKYGYDRNGNMTYIRSPEGYETEISYDSTDRIVQISRREHAGAKASSMYLKYDRSGNVTEETDTLGHRIQYAYDVRNRPIRFVGKGGGVNRLFYNPEGKVAKKVSPGLYDAARDDGAGMEYTYDVLNRLIEIRNPLGEIIQQHAFNRYGEQEAVTENGVETRYAYTLAGQVRQVWGNGLRQEYEYDAAGHVVGIRDGEGRMTRRTLDGWGNITALTRPDGTTEHYDYDVAGNLTRSTDAKGHATQYAYNSLGEVSAITGPDGLPITYQYDREGRLARQQDRNQRVLDMVYNFNDQLVRRRELSSGEEETYTYREDGQLISSANNEVRYDYDYNEDGLLTAKYLSRMDGLTKQAKDTAPRPVLRYEYDAEGQTVARTDAGGTCVEYAYDPVGRVVAIRQGEKDLAQYTYAAGNRIASMLYGNGVQTAYEYTPDGQVSRLHTRAADGTVLLDNRYAYDQSGNTVGCYGTQEQAEYRYDALDRLVEARYAGYGTEQLAYDAAGNRISRVWNGQRTSYTYDTRNRLLSLIEEALQEGDGEQGRSNEHASVKNIRYAYDAQGNLIQEHQGEKTTSYAYDAFNRTIRVEQADGGVVQHGYDPEGLRSRLDTNGSVSHFVHDGWHVVNELDETERVQASYIRGHEWLTQLDDQGDVAYYVNNIHGDVTHLTGQEGQILNAYTYDAFGNTLSAREQRVNPFRYAGEMQDALTGHYYLRARFYNPLIARFTQEDTYRGDGLNLYAYVANNPIRYVDPSGHMCEVKGDTYATPSGGTGKVFTENYPIRGYRGKNLSGMDEIYLADPRLIVEMPFEGKGSHSKTNSEGWLRNSDYYWREIHGRYPEAFSEFNTDVIFGRNPDGLKAPVNDVTFRDVFPQYDIPGLKGKKLVHHHIGGGGQAFGLPQPLHPGSGGIHNIEKQYGIWDTDAENARLLGQFIK</sequence>
<dbReference type="Pfam" id="PF15637">
    <property type="entry name" value="Tox-HNH-HHH"/>
    <property type="match status" value="1"/>
</dbReference>
<feature type="domain" description="DUF6531" evidence="5">
    <location>
        <begin position="791"/>
        <end position="864"/>
    </location>
</feature>
<keyword evidence="3" id="KW-1133">Transmembrane helix</keyword>
<dbReference type="InterPro" id="IPR031325">
    <property type="entry name" value="RHS_repeat"/>
</dbReference>
<dbReference type="Gene3D" id="2.180.10.10">
    <property type="entry name" value="RHS repeat-associated core"/>
    <property type="match status" value="5"/>
</dbReference>
<accession>A0A329QT41</accession>
<dbReference type="InterPro" id="IPR045351">
    <property type="entry name" value="DUF6531"/>
</dbReference>
<dbReference type="Proteomes" id="UP000250642">
    <property type="component" value="Unassembled WGS sequence"/>
</dbReference>
<evidence type="ECO:0000313" key="7">
    <source>
        <dbReference type="EMBL" id="RAW15256.1"/>
    </source>
</evidence>
<feature type="domain" description="Teneurin-like YD-shell" evidence="6">
    <location>
        <begin position="899"/>
        <end position="1037"/>
    </location>
</feature>
<evidence type="ECO:0000256" key="3">
    <source>
        <dbReference type="SAM" id="Phobius"/>
    </source>
</evidence>
<name>A0A329QT41_9BACL</name>
<feature type="compositionally biased region" description="Polar residues" evidence="2">
    <location>
        <begin position="353"/>
        <end position="371"/>
    </location>
</feature>
<dbReference type="Pfam" id="PF20148">
    <property type="entry name" value="DUF6531"/>
    <property type="match status" value="1"/>
</dbReference>
<feature type="domain" description="Teneurin-like YD-shell" evidence="6">
    <location>
        <begin position="1516"/>
        <end position="1705"/>
    </location>
</feature>
<keyword evidence="1" id="KW-0677">Repeat</keyword>
<dbReference type="InterPro" id="IPR006530">
    <property type="entry name" value="YD"/>
</dbReference>
<dbReference type="InterPro" id="IPR050708">
    <property type="entry name" value="T6SS_VgrG/RHS"/>
</dbReference>
<feature type="region of interest" description="Disordered" evidence="2">
    <location>
        <begin position="352"/>
        <end position="371"/>
    </location>
</feature>
<gene>
    <name evidence="7" type="ORF">DC345_14670</name>
</gene>
<dbReference type="NCBIfam" id="TIGR03696">
    <property type="entry name" value="Rhs_assc_core"/>
    <property type="match status" value="1"/>
</dbReference>
<proteinExistence type="predicted"/>
<organism evidence="7 8">
    <name type="scientific">Paenibacillus taichungensis</name>
    <dbReference type="NCBI Taxonomy" id="484184"/>
    <lineage>
        <taxon>Bacteria</taxon>
        <taxon>Bacillati</taxon>
        <taxon>Bacillota</taxon>
        <taxon>Bacilli</taxon>
        <taxon>Bacillales</taxon>
        <taxon>Paenibacillaceae</taxon>
        <taxon>Paenibacillus</taxon>
    </lineage>
</organism>
<dbReference type="InterPro" id="IPR022385">
    <property type="entry name" value="Rhs_assc_core"/>
</dbReference>
<evidence type="ECO:0000256" key="2">
    <source>
        <dbReference type="SAM" id="MobiDB-lite"/>
    </source>
</evidence>
<dbReference type="EMBL" id="QEVW01000008">
    <property type="protein sequence ID" value="RAW15256.1"/>
    <property type="molecule type" value="Genomic_DNA"/>
</dbReference>